<sequence length="168" mass="19600">MGVVRVIDKVIESAKFASGIHGVRRAFEALGFEKWKQLHSCSSMSRQSESLNPGYAARRTKEVDIALLSLANTDFVGLFRLWELDYDNFRQFCRRSGPRGSSSDSKDLFVCVPSFYSVIRVVYYLDKTKLSNWTIWIRLFGSDIWIFGFVFSKTESLFWISDWFWFIN</sequence>
<dbReference type="Proteomes" id="UP001177003">
    <property type="component" value="Chromosome 3"/>
</dbReference>
<evidence type="ECO:0000313" key="2">
    <source>
        <dbReference type="Proteomes" id="UP001177003"/>
    </source>
</evidence>
<organism evidence="1 2">
    <name type="scientific">Lactuca saligna</name>
    <name type="common">Willowleaf lettuce</name>
    <dbReference type="NCBI Taxonomy" id="75948"/>
    <lineage>
        <taxon>Eukaryota</taxon>
        <taxon>Viridiplantae</taxon>
        <taxon>Streptophyta</taxon>
        <taxon>Embryophyta</taxon>
        <taxon>Tracheophyta</taxon>
        <taxon>Spermatophyta</taxon>
        <taxon>Magnoliopsida</taxon>
        <taxon>eudicotyledons</taxon>
        <taxon>Gunneridae</taxon>
        <taxon>Pentapetalae</taxon>
        <taxon>asterids</taxon>
        <taxon>campanulids</taxon>
        <taxon>Asterales</taxon>
        <taxon>Asteraceae</taxon>
        <taxon>Cichorioideae</taxon>
        <taxon>Cichorieae</taxon>
        <taxon>Lactucinae</taxon>
        <taxon>Lactuca</taxon>
    </lineage>
</organism>
<reference evidence="1" key="1">
    <citation type="submission" date="2023-04" db="EMBL/GenBank/DDBJ databases">
        <authorList>
            <person name="Vijverberg K."/>
            <person name="Xiong W."/>
            <person name="Schranz E."/>
        </authorList>
    </citation>
    <scope>NUCLEOTIDE SEQUENCE</scope>
</reference>
<keyword evidence="2" id="KW-1185">Reference proteome</keyword>
<name>A0AA35YKR8_LACSI</name>
<proteinExistence type="predicted"/>
<gene>
    <name evidence="1" type="ORF">LSALG_LOCUS15812</name>
</gene>
<evidence type="ECO:0000313" key="1">
    <source>
        <dbReference type="EMBL" id="CAI9275790.1"/>
    </source>
</evidence>
<accession>A0AA35YKR8</accession>
<dbReference type="AlphaFoldDB" id="A0AA35YKR8"/>
<protein>
    <submittedName>
        <fullName evidence="1">Uncharacterized protein</fullName>
    </submittedName>
</protein>
<dbReference type="EMBL" id="OX465079">
    <property type="protein sequence ID" value="CAI9275790.1"/>
    <property type="molecule type" value="Genomic_DNA"/>
</dbReference>